<protein>
    <submittedName>
        <fullName evidence="2">Phosphate-import protein PhnD</fullName>
    </submittedName>
</protein>
<name>A0A1J5T8L6_9ZZZZ</name>
<accession>A0A1J5T8L6</accession>
<dbReference type="InterPro" id="IPR005770">
    <property type="entry name" value="PhnD"/>
</dbReference>
<sequence length="298" mass="32374">MRYSFSKKGVVVHHLTRSLLLVVCMLVNASASAQPDAPRPLILGVHPYLPHNEIISRFTPLADYLAQAIGRPVTVRVGRDYNEHIEAIGSDSIDIAYMGPAPYVQMMAKYGRKPLLARQVINDSPFLQGEIVVRQDSKLSSLKELKGKNFCFGDSNSTMSSLLPQRMLENAGVPLSRLGNYKFLEGHQNVALAVLAGNCDAGAVKREVFQEFESRGLRVLAEMPQVADHVFVASAKLPAPLVGKLRTAMLALNTQPGGRAIMGKIHPDLTALVAPKDGDYNSLRTLLKVAPSSTSGPH</sequence>
<dbReference type="PANTHER" id="PTHR35841:SF1">
    <property type="entry name" value="PHOSPHONATES-BINDING PERIPLASMIC PROTEIN"/>
    <property type="match status" value="1"/>
</dbReference>
<reference evidence="2" key="1">
    <citation type="submission" date="2016-10" db="EMBL/GenBank/DDBJ databases">
        <title>Sequence of Gallionella enrichment culture.</title>
        <authorList>
            <person name="Poehlein A."/>
            <person name="Muehling M."/>
            <person name="Daniel R."/>
        </authorList>
    </citation>
    <scope>NUCLEOTIDE SEQUENCE</scope>
</reference>
<dbReference type="Pfam" id="PF12974">
    <property type="entry name" value="Phosphonate-bd"/>
    <property type="match status" value="1"/>
</dbReference>
<dbReference type="SUPFAM" id="SSF53850">
    <property type="entry name" value="Periplasmic binding protein-like II"/>
    <property type="match status" value="1"/>
</dbReference>
<dbReference type="EMBL" id="MLJW01000005">
    <property type="protein sequence ID" value="OIR17255.1"/>
    <property type="molecule type" value="Genomic_DNA"/>
</dbReference>
<dbReference type="NCBIfam" id="TIGR01098">
    <property type="entry name" value="3A0109s03R"/>
    <property type="match status" value="1"/>
</dbReference>
<comment type="caution">
    <text evidence="2">The sequence shown here is derived from an EMBL/GenBank/DDBJ whole genome shotgun (WGS) entry which is preliminary data.</text>
</comment>
<keyword evidence="1" id="KW-0732">Signal</keyword>
<proteinExistence type="predicted"/>
<evidence type="ECO:0000256" key="1">
    <source>
        <dbReference type="ARBA" id="ARBA00022729"/>
    </source>
</evidence>
<dbReference type="GO" id="GO:0055085">
    <property type="term" value="P:transmembrane transport"/>
    <property type="evidence" value="ECO:0007669"/>
    <property type="project" value="InterPro"/>
</dbReference>
<dbReference type="GO" id="GO:0043190">
    <property type="term" value="C:ATP-binding cassette (ABC) transporter complex"/>
    <property type="evidence" value="ECO:0007669"/>
    <property type="project" value="InterPro"/>
</dbReference>
<gene>
    <name evidence="2" type="primary">phnD_1</name>
    <name evidence="2" type="ORF">GALL_22760</name>
</gene>
<dbReference type="PANTHER" id="PTHR35841">
    <property type="entry name" value="PHOSPHONATES-BINDING PERIPLASMIC PROTEIN"/>
    <property type="match status" value="1"/>
</dbReference>
<evidence type="ECO:0000313" key="2">
    <source>
        <dbReference type="EMBL" id="OIR17255.1"/>
    </source>
</evidence>
<dbReference type="Gene3D" id="3.40.190.10">
    <property type="entry name" value="Periplasmic binding protein-like II"/>
    <property type="match status" value="2"/>
</dbReference>
<dbReference type="AlphaFoldDB" id="A0A1J5T8L6"/>
<organism evidence="2">
    <name type="scientific">mine drainage metagenome</name>
    <dbReference type="NCBI Taxonomy" id="410659"/>
    <lineage>
        <taxon>unclassified sequences</taxon>
        <taxon>metagenomes</taxon>
        <taxon>ecological metagenomes</taxon>
    </lineage>
</organism>